<dbReference type="FunFam" id="1.10.10.520:FF:000002">
    <property type="entry name" value="SUMO-activating enzyme subunit 2"/>
    <property type="match status" value="1"/>
</dbReference>
<evidence type="ECO:0000256" key="11">
    <source>
        <dbReference type="ARBA" id="ARBA00026003"/>
    </source>
</evidence>
<organism evidence="22 23">
    <name type="scientific">Branchiostoma floridae</name>
    <name type="common">Florida lancelet</name>
    <name type="synonym">Amphioxus</name>
    <dbReference type="NCBI Taxonomy" id="7739"/>
    <lineage>
        <taxon>Eukaryota</taxon>
        <taxon>Metazoa</taxon>
        <taxon>Chordata</taxon>
        <taxon>Cephalochordata</taxon>
        <taxon>Leptocardii</taxon>
        <taxon>Amphioxiformes</taxon>
        <taxon>Branchiostomatidae</taxon>
        <taxon>Branchiostoma</taxon>
    </lineage>
</organism>
<evidence type="ECO:0000256" key="16">
    <source>
        <dbReference type="PROSITE-ProRule" id="PRU10132"/>
    </source>
</evidence>
<proteinExistence type="inferred from homology"/>
<dbReference type="GeneID" id="118417044"/>
<dbReference type="PROSITE" id="PS00865">
    <property type="entry name" value="UBIQUITIN_ACTIVAT_2"/>
    <property type="match status" value="1"/>
</dbReference>
<dbReference type="Pfam" id="PF00899">
    <property type="entry name" value="ThiF"/>
    <property type="match status" value="1"/>
</dbReference>
<feature type="binding site" evidence="15">
    <location>
        <position position="454"/>
    </location>
    <ligand>
        <name>Zn(2+)</name>
        <dbReference type="ChEBI" id="CHEBI:29105"/>
    </ligand>
</feature>
<dbReference type="Gene3D" id="3.50.50.80">
    <property type="entry name" value="Ubiquitin-activating enzyme E1, inactive adenylation domain, subdomain 1"/>
    <property type="match status" value="1"/>
</dbReference>
<keyword evidence="8 12" id="KW-0862">Zinc</keyword>
<reference evidence="23" key="2">
    <citation type="submission" date="2025-08" db="UniProtKB">
        <authorList>
            <consortium name="RefSeq"/>
        </authorList>
    </citation>
    <scope>IDENTIFICATION</scope>
    <source>
        <strain evidence="23">S238N-H82</strain>
        <tissue evidence="23">Testes</tissue>
    </source>
</reference>
<dbReference type="GO" id="GO:0016925">
    <property type="term" value="P:protein sumoylation"/>
    <property type="evidence" value="ECO:0000318"/>
    <property type="project" value="GO_Central"/>
</dbReference>
<evidence type="ECO:0000256" key="2">
    <source>
        <dbReference type="ARBA" id="ARBA00004718"/>
    </source>
</evidence>
<dbReference type="GO" id="GO:0005524">
    <property type="term" value="F:ATP binding"/>
    <property type="evidence" value="ECO:0007669"/>
    <property type="project" value="UniProtKB-UniRule"/>
</dbReference>
<feature type="domain" description="Ubiquitin/SUMO-activating enzyme ubiquitin-like" evidence="20">
    <location>
        <begin position="462"/>
        <end position="548"/>
    </location>
</feature>
<dbReference type="InterPro" id="IPR019572">
    <property type="entry name" value="UBA_E1_SCCH"/>
</dbReference>
<evidence type="ECO:0000256" key="8">
    <source>
        <dbReference type="ARBA" id="ARBA00022833"/>
    </source>
</evidence>
<dbReference type="Pfam" id="PF14732">
    <property type="entry name" value="UAE_UbL"/>
    <property type="match status" value="1"/>
</dbReference>
<feature type="binding site" evidence="15">
    <location>
        <position position="174"/>
    </location>
    <ligand>
        <name>Zn(2+)</name>
        <dbReference type="ChEBI" id="CHEBI:29105"/>
    </ligand>
</feature>
<feature type="region of interest" description="Disordered" evidence="17">
    <location>
        <begin position="215"/>
        <end position="234"/>
    </location>
</feature>
<dbReference type="InterPro" id="IPR030661">
    <property type="entry name" value="Uba2"/>
</dbReference>
<dbReference type="CDD" id="cd01489">
    <property type="entry name" value="Uba2_SUMO"/>
    <property type="match status" value="1"/>
</dbReference>
<feature type="active site" description="Glycyl thioester intermediate" evidence="13 16">
    <location>
        <position position="186"/>
    </location>
</feature>
<reference evidence="22" key="1">
    <citation type="journal article" date="2020" name="Nat. Ecol. Evol.">
        <title>Deeply conserved synteny resolves early events in vertebrate evolution.</title>
        <authorList>
            <person name="Simakov O."/>
            <person name="Marletaz F."/>
            <person name="Yue J.X."/>
            <person name="O'Connell B."/>
            <person name="Jenkins J."/>
            <person name="Brandt A."/>
            <person name="Calef R."/>
            <person name="Tung C.H."/>
            <person name="Huang T.K."/>
            <person name="Schmutz J."/>
            <person name="Satoh N."/>
            <person name="Yu J.K."/>
            <person name="Putnam N.H."/>
            <person name="Green R.E."/>
            <person name="Rokhsar D.S."/>
        </authorList>
    </citation>
    <scope>NUCLEOTIDE SEQUENCE [LARGE SCALE GENOMIC DNA]</scope>
    <source>
        <strain evidence="22">S238N-H82</strain>
    </source>
</reference>
<feature type="binding site" evidence="14">
    <location>
        <begin position="130"/>
        <end position="135"/>
    </location>
    <ligand>
        <name>ATP</name>
        <dbReference type="ChEBI" id="CHEBI:30616"/>
    </ligand>
</feature>
<accession>A0A9J7LB63</accession>
<evidence type="ECO:0000259" key="18">
    <source>
        <dbReference type="Pfam" id="PF00899"/>
    </source>
</evidence>
<dbReference type="InterPro" id="IPR033127">
    <property type="entry name" value="UBQ-activ_enz_E1_Cys_AS"/>
</dbReference>
<protein>
    <recommendedName>
        <fullName evidence="12">SUMO-activating enzyme subunit</fullName>
    </recommendedName>
</protein>
<dbReference type="InterPro" id="IPR035985">
    <property type="entry name" value="Ubiquitin-activating_enz"/>
</dbReference>
<dbReference type="PANTHER" id="PTHR10953">
    <property type="entry name" value="UBIQUITIN-ACTIVATING ENZYME E1"/>
    <property type="match status" value="1"/>
</dbReference>
<evidence type="ECO:0000256" key="9">
    <source>
        <dbReference type="ARBA" id="ARBA00022840"/>
    </source>
</evidence>
<keyword evidence="6 12" id="KW-0547">Nucleotide-binding</keyword>
<keyword evidence="9 12" id="KW-0067">ATP-binding</keyword>
<feature type="compositionally biased region" description="Acidic residues" evidence="17">
    <location>
        <begin position="215"/>
        <end position="228"/>
    </location>
</feature>
<dbReference type="InterPro" id="IPR023318">
    <property type="entry name" value="Ub_act_enz_dom_a_sf"/>
</dbReference>
<dbReference type="GO" id="GO:0046872">
    <property type="term" value="F:metal ion binding"/>
    <property type="evidence" value="ECO:0007669"/>
    <property type="project" value="UniProtKB-KW"/>
</dbReference>
<evidence type="ECO:0000313" key="23">
    <source>
        <dbReference type="RefSeq" id="XP_035678293.1"/>
    </source>
</evidence>
<dbReference type="OMA" id="TPSEHIH"/>
<evidence type="ECO:0000256" key="17">
    <source>
        <dbReference type="SAM" id="MobiDB-lite"/>
    </source>
</evidence>
<evidence type="ECO:0000256" key="1">
    <source>
        <dbReference type="ARBA" id="ARBA00004123"/>
    </source>
</evidence>
<dbReference type="GO" id="GO:0016740">
    <property type="term" value="F:transferase activity"/>
    <property type="evidence" value="ECO:0007669"/>
    <property type="project" value="UniProtKB-KW"/>
</dbReference>
<dbReference type="Proteomes" id="UP000001554">
    <property type="component" value="Chromosome 6"/>
</dbReference>
<comment type="subunit">
    <text evidence="11">Heterodimer of SAE1 and UBA2/SAE2. The heterodimer corresponds to the two domains that are encoded on a single polypeptide chain in ubiquitin-activating enzyme E1. Interacts with UBE2I.</text>
</comment>
<dbReference type="Gene3D" id="3.10.290.20">
    <property type="entry name" value="Ubiquitin-like 2 activating enzyme e1b. Chain: B, domain 3"/>
    <property type="match status" value="1"/>
</dbReference>
<feature type="binding site" evidence="14">
    <location>
        <begin position="108"/>
        <end position="109"/>
    </location>
    <ligand>
        <name>ATP</name>
        <dbReference type="ChEBI" id="CHEBI:30616"/>
    </ligand>
</feature>
<dbReference type="AlphaFoldDB" id="A0A9J7LB63"/>
<feature type="binding site" evidence="15">
    <location>
        <position position="451"/>
    </location>
    <ligand>
        <name>Zn(2+)</name>
        <dbReference type="ChEBI" id="CHEBI:29105"/>
    </ligand>
</feature>
<dbReference type="KEGG" id="bfo:118417044"/>
<dbReference type="FunFam" id="3.10.290.20:FF:000002">
    <property type="entry name" value="SUMO-activating enzyme subunit 2"/>
    <property type="match status" value="1"/>
</dbReference>
<name>A0A9J7LB63_BRAFL</name>
<feature type="domain" description="SUMO-activating enzyme subunit 2 C-terminal" evidence="21">
    <location>
        <begin position="561"/>
        <end position="643"/>
    </location>
</feature>
<comment type="subcellular location">
    <subcellularLocation>
        <location evidence="1">Nucleus</location>
    </subcellularLocation>
</comment>
<dbReference type="InterPro" id="IPR028077">
    <property type="entry name" value="UAE_UbL_dom"/>
</dbReference>
<feature type="binding site" evidence="15">
    <location>
        <position position="171"/>
    </location>
    <ligand>
        <name>Zn(2+)</name>
        <dbReference type="ChEBI" id="CHEBI:29105"/>
    </ligand>
</feature>
<keyword evidence="10" id="KW-0539">Nucleus</keyword>
<dbReference type="GO" id="GO:0019948">
    <property type="term" value="F:SUMO activating enzyme activity"/>
    <property type="evidence" value="ECO:0000318"/>
    <property type="project" value="GO_Central"/>
</dbReference>
<evidence type="ECO:0000259" key="20">
    <source>
        <dbReference type="Pfam" id="PF14732"/>
    </source>
</evidence>
<evidence type="ECO:0000259" key="21">
    <source>
        <dbReference type="Pfam" id="PF16195"/>
    </source>
</evidence>
<feature type="domain" description="Ubiquitin-activating enzyme SCCH" evidence="19">
    <location>
        <begin position="334"/>
        <end position="387"/>
    </location>
</feature>
<dbReference type="FunFam" id="3.50.50.80:FF:000002">
    <property type="entry name" value="SUMO-activating enzyme subunit 2"/>
    <property type="match status" value="1"/>
</dbReference>
<feature type="region of interest" description="Disordered" evidence="17">
    <location>
        <begin position="558"/>
        <end position="647"/>
    </location>
</feature>
<dbReference type="Pfam" id="PF10585">
    <property type="entry name" value="UBA_E1_SCCH"/>
    <property type="match status" value="1"/>
</dbReference>
<dbReference type="InterPro" id="IPR045886">
    <property type="entry name" value="ThiF/MoeB/HesA"/>
</dbReference>
<evidence type="ECO:0000256" key="4">
    <source>
        <dbReference type="ARBA" id="ARBA00022679"/>
    </source>
</evidence>
<feature type="compositionally biased region" description="Polar residues" evidence="17">
    <location>
        <begin position="573"/>
        <end position="586"/>
    </location>
</feature>
<evidence type="ECO:0000256" key="7">
    <source>
        <dbReference type="ARBA" id="ARBA00022786"/>
    </source>
</evidence>
<comment type="similarity">
    <text evidence="3 12">Belongs to the ubiquitin-activating E1 family.</text>
</comment>
<dbReference type="InterPro" id="IPR032426">
    <property type="entry name" value="UBA2_C"/>
</dbReference>
<dbReference type="GO" id="GO:0031510">
    <property type="term" value="C:SUMO activating enzyme complex"/>
    <property type="evidence" value="ECO:0000318"/>
    <property type="project" value="GO_Central"/>
</dbReference>
<evidence type="ECO:0000256" key="3">
    <source>
        <dbReference type="ARBA" id="ARBA00005673"/>
    </source>
</evidence>
<gene>
    <name evidence="23" type="primary">LOC118417044</name>
</gene>
<feature type="compositionally biased region" description="Acidic residues" evidence="17">
    <location>
        <begin position="638"/>
        <end position="647"/>
    </location>
</feature>
<evidence type="ECO:0000256" key="10">
    <source>
        <dbReference type="ARBA" id="ARBA00023242"/>
    </source>
</evidence>
<feature type="binding site" evidence="14">
    <location>
        <position position="85"/>
    </location>
    <ligand>
        <name>ATP</name>
        <dbReference type="ChEBI" id="CHEBI:30616"/>
    </ligand>
</feature>
<dbReference type="Pfam" id="PF16195">
    <property type="entry name" value="UBA2_C"/>
    <property type="match status" value="1"/>
</dbReference>
<evidence type="ECO:0000256" key="14">
    <source>
        <dbReference type="PIRSR" id="PIRSR039133-2"/>
    </source>
</evidence>
<feature type="binding site" evidence="14">
    <location>
        <position position="61"/>
    </location>
    <ligand>
        <name>ATP</name>
        <dbReference type="ChEBI" id="CHEBI:30616"/>
    </ligand>
</feature>
<dbReference type="Gene3D" id="1.10.10.520">
    <property type="entry name" value="Ubiquitin activating enzymes (Uba3). Chain: B, domain 2"/>
    <property type="match status" value="1"/>
</dbReference>
<keyword evidence="5 12" id="KW-0479">Metal-binding</keyword>
<evidence type="ECO:0000256" key="6">
    <source>
        <dbReference type="ARBA" id="ARBA00022741"/>
    </source>
</evidence>
<feature type="binding site" evidence="14">
    <location>
        <begin position="37"/>
        <end position="42"/>
    </location>
    <ligand>
        <name>ATP</name>
        <dbReference type="ChEBI" id="CHEBI:30616"/>
    </ligand>
</feature>
<evidence type="ECO:0000256" key="12">
    <source>
        <dbReference type="PIRNR" id="PIRNR039133"/>
    </source>
</evidence>
<dbReference type="RefSeq" id="XP_035678293.1">
    <property type="nucleotide sequence ID" value="XM_035822400.1"/>
</dbReference>
<evidence type="ECO:0000256" key="5">
    <source>
        <dbReference type="ARBA" id="ARBA00022723"/>
    </source>
</evidence>
<evidence type="ECO:0000256" key="13">
    <source>
        <dbReference type="PIRSR" id="PIRSR039133-1"/>
    </source>
</evidence>
<evidence type="ECO:0000256" key="15">
    <source>
        <dbReference type="PIRSR" id="PIRSR039133-3"/>
    </source>
</evidence>
<sequence length="647" mass="71206">MVCPISGSFASIMAALPSTLVSPTRDFVENSKVLVVGAGGIGCELLKNLVLTNFKYIEVIDLDTIDVSNLNRQFLFQKQHVGKSKAQVAKESALRFNPDCNIIAYHDSITNPDYGVNFFKKFTLVLNALDNRAARNHVNRMCLAADVPLVESGTAGYLGQVTVIKKGLTECYECEPKPPQKTYPGCTIRNTPSEPIHCIVWAKYLFNQLFGEEDADQDVSPDTEDPELAGEAGERAVQQEAGENAIGGGIQRTSTRAWAVSTGYDAAKLFHKLFHDDVKYLLSMEKLWQKRRPPTPLDWNNLPEENGTAETDSNTRIQDQQLWSIRRCAAVFRDSIEQLKEQLAARGDGAELVWDKDDEASMDFVTCAANIRAHIFGIPTKTRFDIKSMAGNIIPAIATTNAVIAGLIVMEALKILSGNINKCKTVFLNRQPNPRKKLLVPCKLVPPNPKCYVCSAKPEVSVQLNINTVTVKTLEDKIIKGQFGMVAPDVEIDDGKGTILISSEEGETEANNSKHLSEFGIRSGSRLRADDFLQNYELVINVIHVDQLEEDKEFEVVGQMPEPGPQPDTPQPSTSTNGPTEPQPGTSKDVEEEDLMIIEDEEEDKAPSSKATTGVKRKTSDSSDQPVTKKVRTAAAEVAEEDDIIPL</sequence>
<dbReference type="GO" id="GO:0005737">
    <property type="term" value="C:cytoplasm"/>
    <property type="evidence" value="ECO:0000318"/>
    <property type="project" value="GO_Central"/>
</dbReference>
<dbReference type="FunFam" id="3.40.50.720:FF:000618">
    <property type="entry name" value="SUMO-activating enzyme subunit 2"/>
    <property type="match status" value="1"/>
</dbReference>
<keyword evidence="7 12" id="KW-0833">Ubl conjugation pathway</keyword>
<dbReference type="OrthoDB" id="10255449at2759"/>
<feature type="domain" description="THIF-type NAD/FAD binding fold" evidence="18">
    <location>
        <begin position="28"/>
        <end position="451"/>
    </location>
</feature>
<dbReference type="InterPro" id="IPR042449">
    <property type="entry name" value="Ub-E1_IAD_1"/>
</dbReference>
<evidence type="ECO:0000313" key="22">
    <source>
        <dbReference type="Proteomes" id="UP000001554"/>
    </source>
</evidence>
<comment type="pathway">
    <text evidence="2 12">Protein modification; protein sumoylation.</text>
</comment>
<dbReference type="SUPFAM" id="SSF69572">
    <property type="entry name" value="Activating enzymes of the ubiquitin-like proteins"/>
    <property type="match status" value="1"/>
</dbReference>
<dbReference type="PIRSF" id="PIRSF039133">
    <property type="entry name" value="SUMO_E1B"/>
    <property type="match status" value="1"/>
</dbReference>
<dbReference type="InterPro" id="IPR000594">
    <property type="entry name" value="ThiF_NAD_FAD-bd"/>
</dbReference>
<keyword evidence="22" id="KW-1185">Reference proteome</keyword>
<feature type="compositionally biased region" description="Acidic residues" evidence="17">
    <location>
        <begin position="590"/>
        <end position="604"/>
    </location>
</feature>
<feature type="binding site" evidence="14">
    <location>
        <begin position="69"/>
        <end position="72"/>
    </location>
    <ligand>
        <name>ATP</name>
        <dbReference type="ChEBI" id="CHEBI:30616"/>
    </ligand>
</feature>
<evidence type="ECO:0000259" key="19">
    <source>
        <dbReference type="Pfam" id="PF10585"/>
    </source>
</evidence>
<keyword evidence="4" id="KW-0808">Transferase</keyword>
<dbReference type="PANTHER" id="PTHR10953:SF5">
    <property type="entry name" value="SUMO-ACTIVATING ENZYME SUBUNIT 2"/>
    <property type="match status" value="1"/>
</dbReference>